<dbReference type="Proteomes" id="UP000789702">
    <property type="component" value="Unassembled WGS sequence"/>
</dbReference>
<feature type="non-terminal residue" evidence="1">
    <location>
        <position position="187"/>
    </location>
</feature>
<accession>A0ACA9QDR8</accession>
<reference evidence="1" key="1">
    <citation type="submission" date="2021-06" db="EMBL/GenBank/DDBJ databases">
        <authorList>
            <person name="Kallberg Y."/>
            <person name="Tangrot J."/>
            <person name="Rosling A."/>
        </authorList>
    </citation>
    <scope>NUCLEOTIDE SEQUENCE</scope>
    <source>
        <strain evidence="1">IL203A</strain>
    </source>
</reference>
<keyword evidence="2" id="KW-1185">Reference proteome</keyword>
<feature type="non-terminal residue" evidence="1">
    <location>
        <position position="1"/>
    </location>
</feature>
<dbReference type="EMBL" id="CAJVPU010044330">
    <property type="protein sequence ID" value="CAG8747486.1"/>
    <property type="molecule type" value="Genomic_DNA"/>
</dbReference>
<evidence type="ECO:0000313" key="1">
    <source>
        <dbReference type="EMBL" id="CAG8747486.1"/>
    </source>
</evidence>
<name>A0ACA9QDR8_9GLOM</name>
<evidence type="ECO:0000313" key="2">
    <source>
        <dbReference type="Proteomes" id="UP000789702"/>
    </source>
</evidence>
<sequence>QNFQTPSQPVIQSQLQKNVSPPLPPGHEYRLEKFHMNNFVDDQARQMGIGITPTPLSKLPPGGKIIRSKSEKAKALQEIMDYVRLVLDIEDERPYNPMEIDLAIVNIARRIGENTTIPTTNIVVRSKNKRVNLVTYKEATEDPNNVEEEVYEEIVYEDKDNENVEYVEVEDRPKETLCNNSTVAMNL</sequence>
<comment type="caution">
    <text evidence="1">The sequence shown here is derived from an EMBL/GenBank/DDBJ whole genome shotgun (WGS) entry which is preliminary data.</text>
</comment>
<protein>
    <submittedName>
        <fullName evidence="1">2700_t:CDS:1</fullName>
    </submittedName>
</protein>
<gene>
    <name evidence="1" type="ORF">DHETER_LOCUS14433</name>
</gene>
<organism evidence="1 2">
    <name type="scientific">Dentiscutata heterogama</name>
    <dbReference type="NCBI Taxonomy" id="1316150"/>
    <lineage>
        <taxon>Eukaryota</taxon>
        <taxon>Fungi</taxon>
        <taxon>Fungi incertae sedis</taxon>
        <taxon>Mucoromycota</taxon>
        <taxon>Glomeromycotina</taxon>
        <taxon>Glomeromycetes</taxon>
        <taxon>Diversisporales</taxon>
        <taxon>Gigasporaceae</taxon>
        <taxon>Dentiscutata</taxon>
    </lineage>
</organism>
<proteinExistence type="predicted"/>